<evidence type="ECO:0000313" key="10">
    <source>
        <dbReference type="Proteomes" id="UP001139648"/>
    </source>
</evidence>
<feature type="transmembrane region" description="Helical" evidence="7">
    <location>
        <begin position="468"/>
        <end position="488"/>
    </location>
</feature>
<evidence type="ECO:0000256" key="4">
    <source>
        <dbReference type="ARBA" id="ARBA00022989"/>
    </source>
</evidence>
<keyword evidence="5 7" id="KW-0472">Membrane</keyword>
<dbReference type="PANTHER" id="PTHR30572">
    <property type="entry name" value="MEMBRANE COMPONENT OF TRANSPORTER-RELATED"/>
    <property type="match status" value="1"/>
</dbReference>
<dbReference type="InterPro" id="IPR050250">
    <property type="entry name" value="Macrolide_Exporter_MacB"/>
</dbReference>
<reference evidence="9" key="1">
    <citation type="submission" date="2022-06" db="EMBL/GenBank/DDBJ databases">
        <title>Sequencing the genomes of 1000 actinobacteria strains.</title>
        <authorList>
            <person name="Klenk H.-P."/>
        </authorList>
    </citation>
    <scope>NUCLEOTIDE SEQUENCE</scope>
    <source>
        <strain evidence="9">DSM 46694</strain>
    </source>
</reference>
<accession>A0A9X2GKD1</accession>
<name>A0A9X2GKD1_9ACTN</name>
<dbReference type="AlphaFoldDB" id="A0A9X2GKD1"/>
<feature type="transmembrane region" description="Helical" evidence="7">
    <location>
        <begin position="884"/>
        <end position="907"/>
    </location>
</feature>
<dbReference type="PANTHER" id="PTHR30572:SF4">
    <property type="entry name" value="ABC TRANSPORTER PERMEASE YTRF"/>
    <property type="match status" value="1"/>
</dbReference>
<feature type="domain" description="ABC3 transporter permease C-terminal" evidence="8">
    <location>
        <begin position="296"/>
        <end position="411"/>
    </location>
</feature>
<feature type="transmembrane region" description="Helical" evidence="7">
    <location>
        <begin position="525"/>
        <end position="545"/>
    </location>
</feature>
<comment type="similarity">
    <text evidence="6">Belongs to the ABC-4 integral membrane protein family.</text>
</comment>
<evidence type="ECO:0000256" key="1">
    <source>
        <dbReference type="ARBA" id="ARBA00004651"/>
    </source>
</evidence>
<feature type="transmembrane region" description="Helical" evidence="7">
    <location>
        <begin position="427"/>
        <end position="448"/>
    </location>
</feature>
<dbReference type="GO" id="GO:0022857">
    <property type="term" value="F:transmembrane transporter activity"/>
    <property type="evidence" value="ECO:0007669"/>
    <property type="project" value="TreeGrafter"/>
</dbReference>
<evidence type="ECO:0000256" key="3">
    <source>
        <dbReference type="ARBA" id="ARBA00022692"/>
    </source>
</evidence>
<comment type="subcellular location">
    <subcellularLocation>
        <location evidence="1">Cell membrane</location>
        <topology evidence="1">Multi-pass membrane protein</topology>
    </subcellularLocation>
</comment>
<keyword evidence="2" id="KW-1003">Cell membrane</keyword>
<dbReference type="GO" id="GO:0005886">
    <property type="term" value="C:plasma membrane"/>
    <property type="evidence" value="ECO:0007669"/>
    <property type="project" value="UniProtKB-SubCell"/>
</dbReference>
<sequence>MRGPLVVKRAFSEPLLLLAALGSILLATTTLVALTMYASSIADAGVRRTMETASYAQTAATISTPVTAETFPGFDRSVRAELTRAYAGEPALTTSFRSDSYAMPGQEAQRRPELLRFGSYDGLDRHAKLVSGAWPKPGDDPVEAAISLPAASAAGFEAGQEFTIRGRLDPRPVRVRVAGVFQLNDPSGERWAGEQLLGRGLERGDFTTYGPLMVPRETFLARFATNVNATWTAVPDLRALTPEQLRPLAGAIAGVEERLKAAGCASCVATSHLPGMLTQLDTASLVARSTMLIPVLQLLLLAAYALMLTARLLADHRRMEVALLRSRGAGTTRLAALAGGEALLVALPCAVVAPLLGPPLLALVNRLPWIRASGVRLAPVADTGTYLVSFGVALAAAVLLVLPALAGARRTYVEEQSARGRGGGRGLIERAGADLALLVVAGLAIWQLQRYGAPVTVTAAGGLGIDPLIISGPALALLTGGMLGLRLVPRLSRLAERVTSRRPALAPALGAWQVSRRPLKYAGPALLLTMAIAIGIVSLATASTWRSSQLDQARHQAGADLRLSGPAEGPELGALGRGTAFATLPGVTAASPGFRGQTDVSGENATLLALDAAELGELFHLRPDLSAQSVGELSRALPGDRARGLALPGRPARLGLTAEASADVPLRLVLSDGLGVWRDVSLGMLKPGTNRIEVDLRALAGRSGTVTYPVSLLGLVAGAQDSPASLTLETVTADGQPVPAPSLTMSVEGDTMTPFVREPEPGPMPVVLTADLAASLKLGVGQSGKASIDRRVMPVKVVGVVETMPTTAAGQQAVLVDWATMQTHELAAARLPRPATEWWLAAGDTTAAVSALGGHPGWDVTALDQRALAATLRDDPLASGLQGALMLGFMAALVFAVLGFLVNATVAARERLAEFAILRALGVSSRQVLGMLAVEQAFVVGLSLAAGTGLAVVVGVLVVPHIVLTGQAAAVTPGVVLDIPWAVTGLMLALVAALLFAIVAGLARNVRRQGHGLREEQ</sequence>
<dbReference type="RefSeq" id="WP_253749025.1">
    <property type="nucleotide sequence ID" value="NZ_BAABKA010000108.1"/>
</dbReference>
<keyword evidence="4 7" id="KW-1133">Transmembrane helix</keyword>
<organism evidence="9 10">
    <name type="scientific">Nonomuraea thailandensis</name>
    <dbReference type="NCBI Taxonomy" id="1188745"/>
    <lineage>
        <taxon>Bacteria</taxon>
        <taxon>Bacillati</taxon>
        <taxon>Actinomycetota</taxon>
        <taxon>Actinomycetes</taxon>
        <taxon>Streptosporangiales</taxon>
        <taxon>Streptosporangiaceae</taxon>
        <taxon>Nonomuraea</taxon>
    </lineage>
</organism>
<proteinExistence type="inferred from homology"/>
<feature type="transmembrane region" description="Helical" evidence="7">
    <location>
        <begin position="386"/>
        <end position="406"/>
    </location>
</feature>
<feature type="transmembrane region" description="Helical" evidence="7">
    <location>
        <begin position="928"/>
        <end position="959"/>
    </location>
</feature>
<gene>
    <name evidence="9" type="ORF">HD597_007799</name>
</gene>
<evidence type="ECO:0000256" key="6">
    <source>
        <dbReference type="ARBA" id="ARBA00038076"/>
    </source>
</evidence>
<feature type="transmembrane region" description="Helical" evidence="7">
    <location>
        <begin position="334"/>
        <end position="356"/>
    </location>
</feature>
<dbReference type="Proteomes" id="UP001139648">
    <property type="component" value="Unassembled WGS sequence"/>
</dbReference>
<feature type="transmembrane region" description="Helical" evidence="7">
    <location>
        <begin position="979"/>
        <end position="1003"/>
    </location>
</feature>
<dbReference type="Pfam" id="PF02687">
    <property type="entry name" value="FtsX"/>
    <property type="match status" value="2"/>
</dbReference>
<evidence type="ECO:0000256" key="2">
    <source>
        <dbReference type="ARBA" id="ARBA00022475"/>
    </source>
</evidence>
<keyword evidence="10" id="KW-1185">Reference proteome</keyword>
<dbReference type="EMBL" id="JAMZEB010000002">
    <property type="protein sequence ID" value="MCP2360779.1"/>
    <property type="molecule type" value="Genomic_DNA"/>
</dbReference>
<feature type="domain" description="ABC3 transporter permease C-terminal" evidence="8">
    <location>
        <begin position="891"/>
        <end position="1001"/>
    </location>
</feature>
<feature type="transmembrane region" description="Helical" evidence="7">
    <location>
        <begin position="291"/>
        <end position="313"/>
    </location>
</feature>
<comment type="caution">
    <text evidence="9">The sequence shown here is derived from an EMBL/GenBank/DDBJ whole genome shotgun (WGS) entry which is preliminary data.</text>
</comment>
<keyword evidence="3 7" id="KW-0812">Transmembrane</keyword>
<evidence type="ECO:0000259" key="8">
    <source>
        <dbReference type="Pfam" id="PF02687"/>
    </source>
</evidence>
<protein>
    <recommendedName>
        <fullName evidence="8">ABC3 transporter permease C-terminal domain-containing protein</fullName>
    </recommendedName>
</protein>
<dbReference type="InterPro" id="IPR003838">
    <property type="entry name" value="ABC3_permease_C"/>
</dbReference>
<evidence type="ECO:0000256" key="7">
    <source>
        <dbReference type="SAM" id="Phobius"/>
    </source>
</evidence>
<evidence type="ECO:0000313" key="9">
    <source>
        <dbReference type="EMBL" id="MCP2360779.1"/>
    </source>
</evidence>
<evidence type="ECO:0000256" key="5">
    <source>
        <dbReference type="ARBA" id="ARBA00023136"/>
    </source>
</evidence>